<reference evidence="1" key="1">
    <citation type="submission" date="2021-02" db="EMBL/GenBank/DDBJ databases">
        <authorList>
            <person name="Nowell W R."/>
        </authorList>
    </citation>
    <scope>NUCLEOTIDE SEQUENCE</scope>
    <source>
        <strain evidence="1">Ploen Becks lab</strain>
    </source>
</reference>
<gene>
    <name evidence="1" type="ORF">OXX778_LOCUS2363</name>
</gene>
<evidence type="ECO:0000313" key="2">
    <source>
        <dbReference type="Proteomes" id="UP000663879"/>
    </source>
</evidence>
<organism evidence="1 2">
    <name type="scientific">Brachionus calyciflorus</name>
    <dbReference type="NCBI Taxonomy" id="104777"/>
    <lineage>
        <taxon>Eukaryota</taxon>
        <taxon>Metazoa</taxon>
        <taxon>Spiralia</taxon>
        <taxon>Gnathifera</taxon>
        <taxon>Rotifera</taxon>
        <taxon>Eurotatoria</taxon>
        <taxon>Monogononta</taxon>
        <taxon>Pseudotrocha</taxon>
        <taxon>Ploima</taxon>
        <taxon>Brachionidae</taxon>
        <taxon>Brachionus</taxon>
    </lineage>
</organism>
<proteinExistence type="predicted"/>
<name>A0A813MHY3_9BILA</name>
<evidence type="ECO:0000313" key="1">
    <source>
        <dbReference type="EMBL" id="CAF0723825.1"/>
    </source>
</evidence>
<keyword evidence="2" id="KW-1185">Reference proteome</keyword>
<dbReference type="OrthoDB" id="10496678at2759"/>
<dbReference type="AlphaFoldDB" id="A0A813MHY3"/>
<accession>A0A813MHY3</accession>
<protein>
    <submittedName>
        <fullName evidence="1">Uncharacterized protein</fullName>
    </submittedName>
</protein>
<dbReference type="Proteomes" id="UP000663879">
    <property type="component" value="Unassembled WGS sequence"/>
</dbReference>
<dbReference type="EMBL" id="CAJNOC010000182">
    <property type="protein sequence ID" value="CAF0723825.1"/>
    <property type="molecule type" value="Genomic_DNA"/>
</dbReference>
<sequence>MGDRKFFNCVSFEIFPEICEDDFDLLILYLSNRKQSGGGDIMNIESLTFSLLEDKKKFKISYEDTEVSKRMIEKKFFKFKNYFIRSFEPSVSSYKEEKYDLLSSKLILKNIDSQDDDSIVQMYAEHLAPDNDVLSIQKSHLFPDTFYIIYKDNLNKESVLTRYHKKPKLRNKDITIMDVYDTYSLIAFFENRNTNDFTQIIHKVNSEIIEKNQNYFLDVKKKFVFFQFENEKILNDMFDLIKRNVNQSGIVVEKVFNFDLLSDEIDVAKSDLIPQENMVVLPKKFVDVGIQTEKLQEEKIESTIPLSKLSLNGDEKFKRNSQAPSVRSSFSESSSCVSSNFSTNSKFDPFILLDMNEYYSIALINSKQLFLNFQEELRKIDKKLELKYTQDQLRIRNFGFITSNDWKMRVMTALNVFFDKRASFNLIKIPDEILTNPISMGNLSCKLSEYNKISSAYYLRIIKPNIECYGCKRVLNDKVIELTDFLKSLKNSIPNVSTIKNEIPKENNSNSKLSNLNSNDKFEIYSDRLVYEALWNLRQIMVDFKNSIKTLNADIQIENKDKKLYLIQIVKPDPDWSTKVRSYLDDFEKNKIKKTFIKIPTNLNGPKDIENLKNQFLIKYEKKNPTVRVELINNSVRFVGYVKAVDKFLKETENWFKSSEANAKQRIANKLKIVINRTYHSIEYEILKNFGGKYFQELSDALLKVHASLAAYHIDERENGFRILCNFEKEDRKNENKIDEWSNKIMQCKKQFFDKFVKKTVTLPNGKVGPFKIDFDKNQAFLNWVSDKSVEVIGIKSEVNKLVEKLVEKPTASSDELSSSKPILAKSREQKEDTFLINDLHWFQTRILFEKQYFKYLADNFKNLNVLLDTQLTRICFTGSKDDIEKAKTLAFDILGSILGAEVECELATLNKMTQNENLFVNMLKEKILCCVVDAKSHKDRYTIYATDMEDIEKCQMILSKIKF</sequence>
<comment type="caution">
    <text evidence="1">The sequence shown here is derived from an EMBL/GenBank/DDBJ whole genome shotgun (WGS) entry which is preliminary data.</text>
</comment>